<name>A0A2I0U354_LIMLA</name>
<sequence>MIKGLGSLLYEEQLREPGLLSLEKGRLRGDLITTFQYLKDGYKEDGCSLFTRNHTKKMRGLPLKLNPSPGVNNETDDANMFEGFSRRLSVKVHRLNNFRHLSYHV</sequence>
<organism evidence="1 2">
    <name type="scientific">Limosa lapponica baueri</name>
    <dbReference type="NCBI Taxonomy" id="1758121"/>
    <lineage>
        <taxon>Eukaryota</taxon>
        <taxon>Metazoa</taxon>
        <taxon>Chordata</taxon>
        <taxon>Craniata</taxon>
        <taxon>Vertebrata</taxon>
        <taxon>Euteleostomi</taxon>
        <taxon>Archelosauria</taxon>
        <taxon>Archosauria</taxon>
        <taxon>Dinosauria</taxon>
        <taxon>Saurischia</taxon>
        <taxon>Theropoda</taxon>
        <taxon>Coelurosauria</taxon>
        <taxon>Aves</taxon>
        <taxon>Neognathae</taxon>
        <taxon>Neoaves</taxon>
        <taxon>Charadriiformes</taxon>
        <taxon>Scolopacidae</taxon>
        <taxon>Limosa</taxon>
    </lineage>
</organism>
<accession>A0A2I0U354</accession>
<dbReference type="EMBL" id="KZ506258">
    <property type="protein sequence ID" value="PKU40508.1"/>
    <property type="molecule type" value="Genomic_DNA"/>
</dbReference>
<dbReference type="AlphaFoldDB" id="A0A2I0U354"/>
<dbReference type="Proteomes" id="UP000233556">
    <property type="component" value="Unassembled WGS sequence"/>
</dbReference>
<keyword evidence="2" id="KW-1185">Reference proteome</keyword>
<evidence type="ECO:0000313" key="2">
    <source>
        <dbReference type="Proteomes" id="UP000233556"/>
    </source>
</evidence>
<protein>
    <submittedName>
        <fullName evidence="1">Uncharacterized protein</fullName>
    </submittedName>
</protein>
<gene>
    <name evidence="1" type="ORF">llap_9184</name>
</gene>
<dbReference type="OrthoDB" id="187617at2759"/>
<evidence type="ECO:0000313" key="1">
    <source>
        <dbReference type="EMBL" id="PKU40508.1"/>
    </source>
</evidence>
<reference evidence="2" key="1">
    <citation type="submission" date="2017-11" db="EMBL/GenBank/DDBJ databases">
        <authorList>
            <person name="Lima N.C."/>
            <person name="Parody-Merino A.M."/>
            <person name="Battley P.F."/>
            <person name="Fidler A.E."/>
            <person name="Prosdocimi F."/>
        </authorList>
    </citation>
    <scope>NUCLEOTIDE SEQUENCE [LARGE SCALE GENOMIC DNA]</scope>
</reference>
<reference evidence="2" key="2">
    <citation type="submission" date="2017-12" db="EMBL/GenBank/DDBJ databases">
        <title>Genome sequence of the Bar-tailed Godwit (Limosa lapponica baueri).</title>
        <authorList>
            <person name="Lima N.C.B."/>
            <person name="Parody-Merino A.M."/>
            <person name="Battley P.F."/>
            <person name="Fidler A.E."/>
            <person name="Prosdocimi F."/>
        </authorList>
    </citation>
    <scope>NUCLEOTIDE SEQUENCE [LARGE SCALE GENOMIC DNA]</scope>
</reference>
<proteinExistence type="predicted"/>